<evidence type="ECO:0000256" key="1">
    <source>
        <dbReference type="SAM" id="SignalP"/>
    </source>
</evidence>
<keyword evidence="1" id="KW-0732">Signal</keyword>
<accession>A0A1D9P3L9</accession>
<keyword evidence="3" id="KW-1185">Reference proteome</keyword>
<dbReference type="PROSITE" id="PS51257">
    <property type="entry name" value="PROKAR_LIPOPROTEIN"/>
    <property type="match status" value="1"/>
</dbReference>
<dbReference type="SUPFAM" id="SSF63817">
    <property type="entry name" value="Sortase"/>
    <property type="match status" value="1"/>
</dbReference>
<sequence length="247" mass="28190">MRRTRRYKDIERLSFKRFFAVLLVAAMLVGCSKEAKTPDPENGNFVDVHALREKNSDIFAWIYVKDTDINLPLCQSSDGDDYFYATHNADKEPATNACAYIEAANMQDMCDFNEVVHGVAPSELEKFLDKVYFDDHQFILVYMEGNVLAYYVIAAYTTEGTRLVEKYDFSYAYGCQQFIDDMYSQRSMTNIIRPGWEQGLSPEHFLLTMTAPSPSDPSKQILVVGCLVGDPAGQIDREIDWSNPEDE</sequence>
<dbReference type="AlphaFoldDB" id="A0A1D9P3L9"/>
<dbReference type="InterPro" id="IPR009835">
    <property type="entry name" value="SrtB"/>
</dbReference>
<dbReference type="OrthoDB" id="9806013at2"/>
<proteinExistence type="predicted"/>
<name>A0A1D9P3L9_9FIRM</name>
<dbReference type="KEGG" id="bhu:bhn_I2155"/>
<feature type="signal peptide" evidence="1">
    <location>
        <begin position="1"/>
        <end position="35"/>
    </location>
</feature>
<evidence type="ECO:0000313" key="3">
    <source>
        <dbReference type="Proteomes" id="UP000179284"/>
    </source>
</evidence>
<dbReference type="EMBL" id="CP017831">
    <property type="protein sequence ID" value="AOZ97188.1"/>
    <property type="molecule type" value="Genomic_DNA"/>
</dbReference>
<evidence type="ECO:0000313" key="2">
    <source>
        <dbReference type="EMBL" id="AOZ97188.1"/>
    </source>
</evidence>
<protein>
    <submittedName>
        <fullName evidence="2">Sortase family protein</fullName>
    </submittedName>
</protein>
<feature type="chain" id="PRO_5009444065" evidence="1">
    <location>
        <begin position="36"/>
        <end position="247"/>
    </location>
</feature>
<dbReference type="InterPro" id="IPR023365">
    <property type="entry name" value="Sortase_dom-sf"/>
</dbReference>
<dbReference type="CDD" id="cd05826">
    <property type="entry name" value="Sortase_B"/>
    <property type="match status" value="1"/>
</dbReference>
<gene>
    <name evidence="2" type="ORF">bhn_I2155</name>
</gene>
<dbReference type="Gene3D" id="2.40.260.10">
    <property type="entry name" value="Sortase"/>
    <property type="match status" value="1"/>
</dbReference>
<dbReference type="Proteomes" id="UP000179284">
    <property type="component" value="Chromosome I"/>
</dbReference>
<organism evidence="2 3">
    <name type="scientific">Butyrivibrio hungatei</name>
    <dbReference type="NCBI Taxonomy" id="185008"/>
    <lineage>
        <taxon>Bacteria</taxon>
        <taxon>Bacillati</taxon>
        <taxon>Bacillota</taxon>
        <taxon>Clostridia</taxon>
        <taxon>Lachnospirales</taxon>
        <taxon>Lachnospiraceae</taxon>
        <taxon>Butyrivibrio</taxon>
    </lineage>
</organism>
<reference evidence="3" key="1">
    <citation type="submission" date="2016-10" db="EMBL/GenBank/DDBJ databases">
        <title>The complete genome sequence of the rumen bacterium Butyrivibrio hungatei MB2003.</title>
        <authorList>
            <person name="Palevich N."/>
            <person name="Kelly W.J."/>
            <person name="Leahy S.C."/>
            <person name="Altermann E."/>
            <person name="Rakonjac J."/>
            <person name="Attwood G.T."/>
        </authorList>
    </citation>
    <scope>NUCLEOTIDE SEQUENCE [LARGE SCALE GENOMIC DNA]</scope>
    <source>
        <strain evidence="3">MB2003</strain>
    </source>
</reference>
<dbReference type="RefSeq" id="WP_143147360.1">
    <property type="nucleotide sequence ID" value="NZ_CP017831.1"/>
</dbReference>